<evidence type="ECO:0000313" key="3">
    <source>
        <dbReference type="EMBL" id="NKE68671.1"/>
    </source>
</evidence>
<accession>A0A7X6DK54</accession>
<name>A0A7X6DK54_9BURK</name>
<proteinExistence type="predicted"/>
<keyword evidence="4" id="KW-1185">Reference proteome</keyword>
<dbReference type="EMBL" id="VTOX01000011">
    <property type="protein sequence ID" value="NKE68671.1"/>
    <property type="molecule type" value="Genomic_DNA"/>
</dbReference>
<organism evidence="3 4">
    <name type="scientific">Ramlibacter lithotrophicus</name>
    <dbReference type="NCBI Taxonomy" id="2606681"/>
    <lineage>
        <taxon>Bacteria</taxon>
        <taxon>Pseudomonadati</taxon>
        <taxon>Pseudomonadota</taxon>
        <taxon>Betaproteobacteria</taxon>
        <taxon>Burkholderiales</taxon>
        <taxon>Comamonadaceae</taxon>
        <taxon>Ramlibacter</taxon>
    </lineage>
</organism>
<gene>
    <name evidence="3" type="ORF">RAMLITH_22880</name>
</gene>
<evidence type="ECO:0000259" key="2">
    <source>
        <dbReference type="Pfam" id="PF20075"/>
    </source>
</evidence>
<sequence length="101" mass="11259">MPEDQKSPPGAAASTSNQRRKTLWQVAARRLLQAEMAKHGYVYKTLARDLGAGDSEQSLMTRINRGTFSVAFFLEALRVMGTKSIDISHLPDPRETAARRK</sequence>
<dbReference type="AlphaFoldDB" id="A0A7X6DK54"/>
<dbReference type="Proteomes" id="UP000521868">
    <property type="component" value="Unassembled WGS sequence"/>
</dbReference>
<reference evidence="3 4" key="1">
    <citation type="journal article" date="2020" name="Nature">
        <title>Bacterial chemolithoautotrophy via manganese oxidation.</title>
        <authorList>
            <person name="Yu H."/>
            <person name="Leadbetter J.R."/>
        </authorList>
    </citation>
    <scope>NUCLEOTIDE SEQUENCE [LARGE SCALE GENOMIC DNA]</scope>
    <source>
        <strain evidence="3 4">RBP-1</strain>
    </source>
</reference>
<comment type="caution">
    <text evidence="3">The sequence shown here is derived from an EMBL/GenBank/DDBJ whole genome shotgun (WGS) entry which is preliminary data.</text>
</comment>
<feature type="domain" description="DUF6471" evidence="2">
    <location>
        <begin position="24"/>
        <end position="85"/>
    </location>
</feature>
<dbReference type="Pfam" id="PF20075">
    <property type="entry name" value="DUF6471"/>
    <property type="match status" value="1"/>
</dbReference>
<evidence type="ECO:0000256" key="1">
    <source>
        <dbReference type="SAM" id="MobiDB-lite"/>
    </source>
</evidence>
<evidence type="ECO:0000313" key="4">
    <source>
        <dbReference type="Proteomes" id="UP000521868"/>
    </source>
</evidence>
<dbReference type="InterPro" id="IPR045526">
    <property type="entry name" value="DUF6471"/>
</dbReference>
<dbReference type="RefSeq" id="WP_168109793.1">
    <property type="nucleotide sequence ID" value="NZ_VTOX01000011.1"/>
</dbReference>
<feature type="region of interest" description="Disordered" evidence="1">
    <location>
        <begin position="1"/>
        <end position="20"/>
    </location>
</feature>
<protein>
    <recommendedName>
        <fullName evidence="2">DUF6471 domain-containing protein</fullName>
    </recommendedName>
</protein>